<feature type="signal peptide" evidence="2">
    <location>
        <begin position="1"/>
        <end position="20"/>
    </location>
</feature>
<dbReference type="RefSeq" id="WP_132526772.1">
    <property type="nucleotide sequence ID" value="NZ_SMFV01000004.1"/>
</dbReference>
<keyword evidence="4" id="KW-1185">Reference proteome</keyword>
<dbReference type="AlphaFoldDB" id="A0A4R1GB38"/>
<dbReference type="SUPFAM" id="SSF158791">
    <property type="entry name" value="MgtE N-terminal domain-like"/>
    <property type="match status" value="1"/>
</dbReference>
<feature type="coiled-coil region" evidence="1">
    <location>
        <begin position="17"/>
        <end position="82"/>
    </location>
</feature>
<name>A0A4R1GB38_9BACT</name>
<organism evidence="3 4">
    <name type="scientific">Phorcysia thermohydrogeniphila</name>
    <dbReference type="NCBI Taxonomy" id="936138"/>
    <lineage>
        <taxon>Bacteria</taxon>
        <taxon>Pseudomonadati</taxon>
        <taxon>Aquificota</taxon>
        <taxon>Aquificia</taxon>
        <taxon>Desulfurobacteriales</taxon>
        <taxon>Desulfurobacteriaceae</taxon>
        <taxon>Phorcysia</taxon>
    </lineage>
</organism>
<reference evidence="3 4" key="1">
    <citation type="submission" date="2019-03" db="EMBL/GenBank/DDBJ databases">
        <title>Genomic Encyclopedia of Archaeal and Bacterial Type Strains, Phase II (KMG-II): from individual species to whole genera.</title>
        <authorList>
            <person name="Goeker M."/>
        </authorList>
    </citation>
    <scope>NUCLEOTIDE SEQUENCE [LARGE SCALE GENOMIC DNA]</scope>
    <source>
        <strain evidence="3 4">DSM 24425</strain>
    </source>
</reference>
<evidence type="ECO:0000256" key="1">
    <source>
        <dbReference type="SAM" id="Coils"/>
    </source>
</evidence>
<sequence>MRFFIALSLISILIPCSLQAQVEEREARKEIKKLEKLKAEVEALLEEKRKVLQKIKEEREKLKKEREALEKLIKEARAERYKKLAKVFEKMDPELAGQKISKFTDPKEAAYIIYNMKERKAGQVMNYIDPEMVDKIVRILTDIKLKSSESSP</sequence>
<keyword evidence="1" id="KW-0175">Coiled coil</keyword>
<protein>
    <recommendedName>
        <fullName evidence="5">Flagellar motility protein MotE (MotC chaperone)</fullName>
    </recommendedName>
</protein>
<feature type="chain" id="PRO_5020583082" description="Flagellar motility protein MotE (MotC chaperone)" evidence="2">
    <location>
        <begin position="21"/>
        <end position="152"/>
    </location>
</feature>
<evidence type="ECO:0000256" key="2">
    <source>
        <dbReference type="SAM" id="SignalP"/>
    </source>
</evidence>
<proteinExistence type="predicted"/>
<dbReference type="OrthoDB" id="15634at2"/>
<dbReference type="EMBL" id="SMFV01000004">
    <property type="protein sequence ID" value="TCK03870.1"/>
    <property type="molecule type" value="Genomic_DNA"/>
</dbReference>
<keyword evidence="2" id="KW-0732">Signal</keyword>
<gene>
    <name evidence="3" type="ORF">CLV27_1184</name>
</gene>
<dbReference type="Proteomes" id="UP000295777">
    <property type="component" value="Unassembled WGS sequence"/>
</dbReference>
<accession>A0A4R1GB38</accession>
<comment type="caution">
    <text evidence="3">The sequence shown here is derived from an EMBL/GenBank/DDBJ whole genome shotgun (WGS) entry which is preliminary data.</text>
</comment>
<evidence type="ECO:0008006" key="5">
    <source>
        <dbReference type="Google" id="ProtNLM"/>
    </source>
</evidence>
<evidence type="ECO:0000313" key="3">
    <source>
        <dbReference type="EMBL" id="TCK03870.1"/>
    </source>
</evidence>
<evidence type="ECO:0000313" key="4">
    <source>
        <dbReference type="Proteomes" id="UP000295777"/>
    </source>
</evidence>